<evidence type="ECO:0000313" key="1">
    <source>
        <dbReference type="EMBL" id="KIO10212.1"/>
    </source>
</evidence>
<keyword evidence="2" id="KW-1185">Reference proteome</keyword>
<name>A0A0C3KKT2_PISTI</name>
<gene>
    <name evidence="1" type="ORF">M404DRAFT_995404</name>
</gene>
<dbReference type="InParanoid" id="A0A0C3KKT2"/>
<dbReference type="Proteomes" id="UP000054217">
    <property type="component" value="Unassembled WGS sequence"/>
</dbReference>
<evidence type="ECO:0000313" key="2">
    <source>
        <dbReference type="Proteomes" id="UP000054217"/>
    </source>
</evidence>
<dbReference type="HOGENOM" id="CLU_3107413_0_0_1"/>
<reference evidence="1 2" key="1">
    <citation type="submission" date="2014-04" db="EMBL/GenBank/DDBJ databases">
        <authorList>
            <consortium name="DOE Joint Genome Institute"/>
            <person name="Kuo A."/>
            <person name="Kohler A."/>
            <person name="Costa M.D."/>
            <person name="Nagy L.G."/>
            <person name="Floudas D."/>
            <person name="Copeland A."/>
            <person name="Barry K.W."/>
            <person name="Cichocki N."/>
            <person name="Veneault-Fourrey C."/>
            <person name="LaButti K."/>
            <person name="Lindquist E.A."/>
            <person name="Lipzen A."/>
            <person name="Lundell T."/>
            <person name="Morin E."/>
            <person name="Murat C."/>
            <person name="Sun H."/>
            <person name="Tunlid A."/>
            <person name="Henrissat B."/>
            <person name="Grigoriev I.V."/>
            <person name="Hibbett D.S."/>
            <person name="Martin F."/>
            <person name="Nordberg H.P."/>
            <person name="Cantor M.N."/>
            <person name="Hua S.X."/>
        </authorList>
    </citation>
    <scope>NUCLEOTIDE SEQUENCE [LARGE SCALE GENOMIC DNA]</scope>
    <source>
        <strain evidence="1 2">Marx 270</strain>
    </source>
</reference>
<sequence length="51" mass="5488">MANNAHHNFHMSLPLVSCTNDSELSSLSHCQQAGSQVQPGVYLACAPFTSR</sequence>
<protein>
    <submittedName>
        <fullName evidence="1">Uncharacterized protein</fullName>
    </submittedName>
</protein>
<accession>A0A0C3KKT2</accession>
<reference evidence="2" key="2">
    <citation type="submission" date="2015-01" db="EMBL/GenBank/DDBJ databases">
        <title>Evolutionary Origins and Diversification of the Mycorrhizal Mutualists.</title>
        <authorList>
            <consortium name="DOE Joint Genome Institute"/>
            <consortium name="Mycorrhizal Genomics Consortium"/>
            <person name="Kohler A."/>
            <person name="Kuo A."/>
            <person name="Nagy L.G."/>
            <person name="Floudas D."/>
            <person name="Copeland A."/>
            <person name="Barry K.W."/>
            <person name="Cichocki N."/>
            <person name="Veneault-Fourrey C."/>
            <person name="LaButti K."/>
            <person name="Lindquist E.A."/>
            <person name="Lipzen A."/>
            <person name="Lundell T."/>
            <person name="Morin E."/>
            <person name="Murat C."/>
            <person name="Riley R."/>
            <person name="Ohm R."/>
            <person name="Sun H."/>
            <person name="Tunlid A."/>
            <person name="Henrissat B."/>
            <person name="Grigoriev I.V."/>
            <person name="Hibbett D.S."/>
            <person name="Martin F."/>
        </authorList>
    </citation>
    <scope>NUCLEOTIDE SEQUENCE [LARGE SCALE GENOMIC DNA]</scope>
    <source>
        <strain evidence="2">Marx 270</strain>
    </source>
</reference>
<organism evidence="1 2">
    <name type="scientific">Pisolithus tinctorius Marx 270</name>
    <dbReference type="NCBI Taxonomy" id="870435"/>
    <lineage>
        <taxon>Eukaryota</taxon>
        <taxon>Fungi</taxon>
        <taxon>Dikarya</taxon>
        <taxon>Basidiomycota</taxon>
        <taxon>Agaricomycotina</taxon>
        <taxon>Agaricomycetes</taxon>
        <taxon>Agaricomycetidae</taxon>
        <taxon>Boletales</taxon>
        <taxon>Sclerodermatineae</taxon>
        <taxon>Pisolithaceae</taxon>
        <taxon>Pisolithus</taxon>
    </lineage>
</organism>
<proteinExistence type="predicted"/>
<dbReference type="AlphaFoldDB" id="A0A0C3KKT2"/>
<dbReference type="EMBL" id="KN831952">
    <property type="protein sequence ID" value="KIO10212.1"/>
    <property type="molecule type" value="Genomic_DNA"/>
</dbReference>